<evidence type="ECO:0000256" key="1">
    <source>
        <dbReference type="SAM" id="Phobius"/>
    </source>
</evidence>
<keyword evidence="1" id="KW-0472">Membrane</keyword>
<accession>A0A368FTF3</accession>
<name>A0A368FTF3_ANCCA</name>
<gene>
    <name evidence="2" type="ORF">ANCCAN_20091</name>
</gene>
<comment type="caution">
    <text evidence="2">The sequence shown here is derived from an EMBL/GenBank/DDBJ whole genome shotgun (WGS) entry which is preliminary data.</text>
</comment>
<keyword evidence="1" id="KW-1133">Transmembrane helix</keyword>
<keyword evidence="1" id="KW-0812">Transmembrane</keyword>
<keyword evidence="3" id="KW-1185">Reference proteome</keyword>
<protein>
    <submittedName>
        <fullName evidence="2">Uncharacterized protein</fullName>
    </submittedName>
</protein>
<proteinExistence type="predicted"/>
<sequence length="115" mass="12836">MAYLSLSSLKICYSAKTSLHIAFYFGCEMCRYFRGAKCLFLFSCISTTALLLLYYYSTLCHTKLTRNAIVGVISPNVSYFISMHPLPHHSTVELIQFSSEIHGVAGCFISTLCAP</sequence>
<feature type="transmembrane region" description="Helical" evidence="1">
    <location>
        <begin position="38"/>
        <end position="56"/>
    </location>
</feature>
<dbReference type="Proteomes" id="UP000252519">
    <property type="component" value="Unassembled WGS sequence"/>
</dbReference>
<dbReference type="EMBL" id="JOJR01000827">
    <property type="protein sequence ID" value="RCN34070.1"/>
    <property type="molecule type" value="Genomic_DNA"/>
</dbReference>
<reference evidence="2 3" key="1">
    <citation type="submission" date="2014-10" db="EMBL/GenBank/DDBJ databases">
        <title>Draft genome of the hookworm Ancylostoma caninum.</title>
        <authorList>
            <person name="Mitreva M."/>
        </authorList>
    </citation>
    <scope>NUCLEOTIDE SEQUENCE [LARGE SCALE GENOMIC DNA]</scope>
    <source>
        <strain evidence="2 3">Baltimore</strain>
    </source>
</reference>
<evidence type="ECO:0000313" key="3">
    <source>
        <dbReference type="Proteomes" id="UP000252519"/>
    </source>
</evidence>
<evidence type="ECO:0000313" key="2">
    <source>
        <dbReference type="EMBL" id="RCN34070.1"/>
    </source>
</evidence>
<dbReference type="AlphaFoldDB" id="A0A368FTF3"/>
<organism evidence="2 3">
    <name type="scientific">Ancylostoma caninum</name>
    <name type="common">Dog hookworm</name>
    <dbReference type="NCBI Taxonomy" id="29170"/>
    <lineage>
        <taxon>Eukaryota</taxon>
        <taxon>Metazoa</taxon>
        <taxon>Ecdysozoa</taxon>
        <taxon>Nematoda</taxon>
        <taxon>Chromadorea</taxon>
        <taxon>Rhabditida</taxon>
        <taxon>Rhabditina</taxon>
        <taxon>Rhabditomorpha</taxon>
        <taxon>Strongyloidea</taxon>
        <taxon>Ancylostomatidae</taxon>
        <taxon>Ancylostomatinae</taxon>
        <taxon>Ancylostoma</taxon>
    </lineage>
</organism>